<dbReference type="PANTHER" id="PTHR33993">
    <property type="entry name" value="GLYOXALASE-RELATED"/>
    <property type="match status" value="1"/>
</dbReference>
<evidence type="ECO:0000313" key="2">
    <source>
        <dbReference type="EMBL" id="WUX56959.1"/>
    </source>
</evidence>
<accession>A0ABZ2AHA7</accession>
<dbReference type="EMBL" id="CP109495">
    <property type="protein sequence ID" value="WUX56959.1"/>
    <property type="molecule type" value="Genomic_DNA"/>
</dbReference>
<proteinExistence type="predicted"/>
<organism evidence="2 3">
    <name type="scientific">Streptomyces niveus</name>
    <name type="common">Streptomyces spheroides</name>
    <dbReference type="NCBI Taxonomy" id="193462"/>
    <lineage>
        <taxon>Bacteria</taxon>
        <taxon>Bacillati</taxon>
        <taxon>Actinomycetota</taxon>
        <taxon>Actinomycetes</taxon>
        <taxon>Kitasatosporales</taxon>
        <taxon>Streptomycetaceae</taxon>
        <taxon>Streptomyces</taxon>
    </lineage>
</organism>
<gene>
    <name evidence="2" type="ORF">OG442_38475</name>
</gene>
<protein>
    <submittedName>
        <fullName evidence="2">VOC family protein</fullName>
    </submittedName>
</protein>
<reference evidence="2" key="1">
    <citation type="submission" date="2022-10" db="EMBL/GenBank/DDBJ databases">
        <title>The complete genomes of actinobacterial strains from the NBC collection.</title>
        <authorList>
            <person name="Joergensen T.S."/>
            <person name="Alvarez Arevalo M."/>
            <person name="Sterndorff E.B."/>
            <person name="Faurdal D."/>
            <person name="Vuksanovic O."/>
            <person name="Mourched A.-S."/>
            <person name="Charusanti P."/>
            <person name="Shaw S."/>
            <person name="Blin K."/>
            <person name="Weber T."/>
        </authorList>
    </citation>
    <scope>NUCLEOTIDE SEQUENCE</scope>
    <source>
        <strain evidence="2">NBC_01432</strain>
    </source>
</reference>
<dbReference type="GeneID" id="91339781"/>
<dbReference type="PROSITE" id="PS51819">
    <property type="entry name" value="VOC"/>
    <property type="match status" value="1"/>
</dbReference>
<dbReference type="SUPFAM" id="SSF54593">
    <property type="entry name" value="Glyoxalase/Bleomycin resistance protein/Dihydroxybiphenyl dioxygenase"/>
    <property type="match status" value="1"/>
</dbReference>
<sequence>MSATIQPIVVTPAIDRLLAFYQGLLGAVETSRTPEEGPPFFINLRVGDSDLGLVSDADVELGTAQRMLLSVAVADVNERVGQVEGLGGQLLGPATDMPWGQRVAHIKDPDGNAVNLTQAL</sequence>
<dbReference type="InterPro" id="IPR037523">
    <property type="entry name" value="VOC_core"/>
</dbReference>
<feature type="domain" description="VOC" evidence="1">
    <location>
        <begin position="3"/>
        <end position="119"/>
    </location>
</feature>
<keyword evidence="3" id="KW-1185">Reference proteome</keyword>
<dbReference type="Pfam" id="PF00903">
    <property type="entry name" value="Glyoxalase"/>
    <property type="match status" value="1"/>
</dbReference>
<dbReference type="InterPro" id="IPR029068">
    <property type="entry name" value="Glyas_Bleomycin-R_OHBP_Dase"/>
</dbReference>
<evidence type="ECO:0000259" key="1">
    <source>
        <dbReference type="PROSITE" id="PS51819"/>
    </source>
</evidence>
<dbReference type="InterPro" id="IPR052164">
    <property type="entry name" value="Anthracycline_SecMetBiosynth"/>
</dbReference>
<dbReference type="Gene3D" id="3.10.180.10">
    <property type="entry name" value="2,3-Dihydroxybiphenyl 1,2-Dioxygenase, domain 1"/>
    <property type="match status" value="1"/>
</dbReference>
<dbReference type="InterPro" id="IPR004360">
    <property type="entry name" value="Glyas_Fos-R_dOase_dom"/>
</dbReference>
<evidence type="ECO:0000313" key="3">
    <source>
        <dbReference type="Proteomes" id="UP001432209"/>
    </source>
</evidence>
<name>A0ABZ2AHA7_STRNV</name>
<dbReference type="RefSeq" id="WP_329081910.1">
    <property type="nucleotide sequence ID" value="NZ_CP108849.2"/>
</dbReference>
<dbReference type="Proteomes" id="UP001432209">
    <property type="component" value="Chromosome"/>
</dbReference>